<sequence length="1808" mass="198867">MSKWRTVMSGVPQGLVLGPALFNIFVGDMDSGIECTLSKFADDTKLCGGVDMLEGRDAIQRELDRLERWARANLMKFSKAKCKVLHVGRRNPKHSYRLGEEWIESSPEEKDLGVLIDEKLNMSRQCALAAQKANRVLGCIKRGVTSRSREVILPLYSALVRPHLQYCVQLWGPQYRRDMELLERVQRRATKPIRGMEHLSYEDRLRELGLFSLEKRRLRGDLIAAFQYLKGAYRKDVASGAEALLGHPGKRPDKVFIPQKSLVWVSACHGVPLWSSGLMETGLRWDDGPVMGLGVSTQARRKEVFIQERYGRFNLSDPFLALQRDFEAGAGDKEKKPICMNPLSILEAVMAHCRKMQERMSAQLAAAENRQKKLEMEKSQLQNLELEHKKLSARLEEERGKNKHVVLMLVKECKQLSGRIVEEAQKLEEVMSKFEEEKKKATELEESLAAEKQRSTQMEAQMEKQLSEFDTEREQLRAKLHREEVHTSDLREERDKMIKMIEQLKKENESKTNLSLKNKDKNKDRSLVSVSVETEEPSSRTVACQTVTVVMDSSTENVKKLPLTVSVNPSTVNPLVSGNTKMNVCANAAFVKPVIDRQSSSSELVPPTTPVLTQNQNRIEENGQSTGSLPDVPSSTSPFSNSTSLCTPAAPTAAAQNSSLTSSMHSLHSPSANTTGHPGLNPRIQAARFRFQANANDQDQNGNTTQSPPSRDVSPTSRDNLVAKQVARNTVTQVLSRFTSPQSGAPPRSGTSHSMEVGTYPPVGRTNLKTPSVSRIDRGNPPPIPPKKPGLSQTPSPPHPQLKVLMDSSRSPNTSAKTDSKTVTSPLSSSPQGIRVINEEIISKSSPQLPPKPAIDLSVAPAGCAIPAIASSQVGAWPSHFPGLNQPACSENSFVIPTTIACSSSINPVSASSCRPCDSDSLLVTASGWSSSLTPLLTSGGPVPLGGRSTLLHQAAAQGNVTLLSMLLNEEGLDINYSCEDGYSALYSAATNGHTDCVRLLLTAGAQVDAADKNGFTPLCSAVAQGHVKCAELLIMYQADINHAAERGQTPLYLACKNGNNDCIKLLLEGGADRTVKNSDGWSPIHAAVDSGNVDSLKLLMYYGEPNNGNTLTDAQPNLDYFDLEKREDNYSSRVKPVISADLINHADKEGWTAAHIAASKGFKNCLEILCSHGGLEAERKDKCNRTLHDVATDDCKHLLENLNALNVPVRISVSGIEPAHCGTEEFDTENTICALNIRKQTSWDDFSKAVSQAVTNHFQAITSDGWRSLEDLSFNSAAESNIGLSASSILSVKLGNISWSTGQIFSQPPWDFLKKNRAEHITVFLFGPQEGCLNSVTYASMIHLQTLQNYLRLVEQYRNVIFHGPEGSLQDYIAYQIAVCMKQKQVAAGSTCEIIKVEVDAGFSKEQLAELFISSANGVSGAFYFHENCFLLGTIAKCHLHGSDLLVQQHFRWVQLRWDGEPMRGLLQRFLRRKVINKFRGKVPPPCDPVCKIIDWILAVWHQLNSCLSRLGAPEALMGPKHFFSCPVVPGHGQATVKWMSKLWNAVIAPRVQEAILSRASVKRPSVPGQAIAKKNPSQGQQAVVKAALSILLNKAVLHGCPLPRTELDNYIADFKGGNFPLSVVSNYKNCSKKRSENASWRKVSTSPRKKSGHLSSQSWNKQETNTEGIKSKTMLQPNCKKRASLATKSSEKDQLRTLNLEQRLSLGSDDEVDLVQELQSMCSSKSEPDISKIADSKDELLMFNNSQNNPVFSASGTNPSKTTAQKDGMHPLSSSRSVESSNSKSKTELGVSRVKSFLPVPRNIEY</sequence>
<dbReference type="InterPro" id="IPR002110">
    <property type="entry name" value="Ankyrin_rpt"/>
</dbReference>
<feature type="region of interest" description="Disordered" evidence="15">
    <location>
        <begin position="621"/>
        <end position="681"/>
    </location>
</feature>
<keyword evidence="8" id="KW-0770">Synapse</keyword>
<keyword evidence="20" id="KW-1185">Reference proteome</keyword>
<feature type="compositionally biased region" description="Polar residues" evidence="15">
    <location>
        <begin position="1655"/>
        <end position="1678"/>
    </location>
</feature>
<evidence type="ECO:0000313" key="20">
    <source>
        <dbReference type="Proteomes" id="UP001623348"/>
    </source>
</evidence>
<feature type="region of interest" description="Disordered" evidence="15">
    <location>
        <begin position="695"/>
        <end position="718"/>
    </location>
</feature>
<keyword evidence="11" id="KW-0966">Cell projection</keyword>
<gene>
    <name evidence="19" type="ORF">GRJ2_000074100</name>
</gene>
<feature type="compositionally biased region" description="Polar residues" evidence="15">
    <location>
        <begin position="1748"/>
        <end position="1767"/>
    </location>
</feature>
<keyword evidence="10" id="KW-0175">Coiled coil</keyword>
<proteinExistence type="predicted"/>
<keyword evidence="9 14" id="KW-0040">ANK repeat</keyword>
<feature type="compositionally biased region" description="Low complexity" evidence="15">
    <location>
        <begin position="633"/>
        <end position="644"/>
    </location>
</feature>
<evidence type="ECO:0000256" key="4">
    <source>
        <dbReference type="ARBA" id="ARBA00022481"/>
    </source>
</evidence>
<dbReference type="Proteomes" id="UP001623348">
    <property type="component" value="Unassembled WGS sequence"/>
</dbReference>
<evidence type="ECO:0000259" key="18">
    <source>
        <dbReference type="Pfam" id="PF25408"/>
    </source>
</evidence>
<dbReference type="PROSITE" id="PS50088">
    <property type="entry name" value="ANK_REPEAT"/>
    <property type="match status" value="4"/>
</dbReference>
<feature type="region of interest" description="Disordered" evidence="15">
    <location>
        <begin position="596"/>
        <end position="615"/>
    </location>
</feature>
<evidence type="ECO:0000256" key="8">
    <source>
        <dbReference type="ARBA" id="ARBA00023018"/>
    </source>
</evidence>
<accession>A0ABC9VRJ7</accession>
<feature type="compositionally biased region" description="Polar residues" evidence="15">
    <location>
        <begin position="732"/>
        <end position="754"/>
    </location>
</feature>
<evidence type="ECO:0000256" key="6">
    <source>
        <dbReference type="ARBA" id="ARBA00022553"/>
    </source>
</evidence>
<evidence type="ECO:0000256" key="9">
    <source>
        <dbReference type="ARBA" id="ARBA00023043"/>
    </source>
</evidence>
<comment type="function">
    <text evidence="12">Regulates the dendritic spine distribution of CTTN/cortactin in hippocampal neurons, and thus controls dendritic spinogenesis and dendritic spine maintenance. Associates with the striatin-interacting phosphatase and kinase (STRIPAK) core complex to regulate dendritic spine distribution of the STRIPAK complex in hippocampal neurons.</text>
</comment>
<feature type="region of interest" description="Disordered" evidence="15">
    <location>
        <begin position="1637"/>
        <end position="1681"/>
    </location>
</feature>
<evidence type="ECO:0000256" key="12">
    <source>
        <dbReference type="ARBA" id="ARBA00044742"/>
    </source>
</evidence>
<dbReference type="InterPro" id="IPR000477">
    <property type="entry name" value="RT_dom"/>
</dbReference>
<feature type="domain" description="Cortactin-binding protein-2 N-terminal" evidence="17">
    <location>
        <begin position="299"/>
        <end position="373"/>
    </location>
</feature>
<feature type="repeat" description="ANK" evidence="14">
    <location>
        <begin position="1047"/>
        <end position="1079"/>
    </location>
</feature>
<dbReference type="GO" id="GO:0043197">
    <property type="term" value="C:dendritic spine"/>
    <property type="evidence" value="ECO:0007669"/>
    <property type="project" value="UniProtKB-SubCell"/>
</dbReference>
<keyword evidence="5" id="KW-0963">Cytoplasm</keyword>
<dbReference type="Pfam" id="PF00078">
    <property type="entry name" value="RVT_1"/>
    <property type="match status" value="1"/>
</dbReference>
<evidence type="ECO:0000256" key="1">
    <source>
        <dbReference type="ARBA" id="ARBA00004544"/>
    </source>
</evidence>
<evidence type="ECO:0000259" key="16">
    <source>
        <dbReference type="Pfam" id="PF00078"/>
    </source>
</evidence>
<dbReference type="PANTHER" id="PTHR33332">
    <property type="entry name" value="REVERSE TRANSCRIPTASE DOMAIN-CONTAINING PROTEIN"/>
    <property type="match status" value="1"/>
</dbReference>
<dbReference type="Pfam" id="PF25408">
    <property type="entry name" value="AAA_lid_NAV1"/>
    <property type="match status" value="1"/>
</dbReference>
<evidence type="ECO:0000256" key="15">
    <source>
        <dbReference type="SAM" id="MobiDB-lite"/>
    </source>
</evidence>
<dbReference type="SUPFAM" id="SSF48403">
    <property type="entry name" value="Ankyrin repeat"/>
    <property type="match status" value="1"/>
</dbReference>
<evidence type="ECO:0000256" key="2">
    <source>
        <dbReference type="ARBA" id="ARBA00004552"/>
    </source>
</evidence>
<keyword evidence="4" id="KW-0488">Methylation</keyword>
<feature type="domain" description="CortBP2/NAV1-like AAA+ ATPase lid" evidence="18">
    <location>
        <begin position="1492"/>
        <end position="1561"/>
    </location>
</feature>
<organism evidence="19 20">
    <name type="scientific">Grus japonensis</name>
    <name type="common">Japanese crane</name>
    <name type="synonym">Red-crowned crane</name>
    <dbReference type="NCBI Taxonomy" id="30415"/>
    <lineage>
        <taxon>Eukaryota</taxon>
        <taxon>Metazoa</taxon>
        <taxon>Chordata</taxon>
        <taxon>Craniata</taxon>
        <taxon>Vertebrata</taxon>
        <taxon>Euteleostomi</taxon>
        <taxon>Archelosauria</taxon>
        <taxon>Archosauria</taxon>
        <taxon>Dinosauria</taxon>
        <taxon>Saurischia</taxon>
        <taxon>Theropoda</taxon>
        <taxon>Coelurosauria</taxon>
        <taxon>Aves</taxon>
        <taxon>Neognathae</taxon>
        <taxon>Neoaves</taxon>
        <taxon>Gruiformes</taxon>
        <taxon>Gruidae</taxon>
        <taxon>Grus</taxon>
    </lineage>
</organism>
<feature type="compositionally biased region" description="Polar residues" evidence="15">
    <location>
        <begin position="707"/>
        <end position="718"/>
    </location>
</feature>
<dbReference type="InterPro" id="IPR019131">
    <property type="entry name" value="Cortactin-binding_p2_N"/>
</dbReference>
<dbReference type="Pfam" id="PF00023">
    <property type="entry name" value="Ank"/>
    <property type="match status" value="2"/>
</dbReference>
<evidence type="ECO:0000256" key="14">
    <source>
        <dbReference type="PROSITE-ProRule" id="PRU00023"/>
    </source>
</evidence>
<evidence type="ECO:0000313" key="19">
    <source>
        <dbReference type="EMBL" id="GAB0176089.1"/>
    </source>
</evidence>
<feature type="region of interest" description="Disordered" evidence="15">
    <location>
        <begin position="506"/>
        <end position="533"/>
    </location>
</feature>
<evidence type="ECO:0000259" key="17">
    <source>
        <dbReference type="Pfam" id="PF09727"/>
    </source>
</evidence>
<feature type="compositionally biased region" description="Low complexity" evidence="15">
    <location>
        <begin position="695"/>
        <end position="706"/>
    </location>
</feature>
<comment type="subunit">
    <text evidence="13">Interacts with CTTN/cortactin SH3 domain. Interacts with STRN, STRN4/zinedin and MOB4/phocein; this interactions mediate the association with the STRIPAK core complex and may regulate dendritic spine distribution of the STRIPAK complex in hippocampal neurons. Activation of glutamate receptors weakens the interaction with STRN and STRN4.</text>
</comment>
<feature type="repeat" description="ANK" evidence="14">
    <location>
        <begin position="1014"/>
        <end position="1046"/>
    </location>
</feature>
<feature type="compositionally biased region" description="Low complexity" evidence="15">
    <location>
        <begin position="658"/>
        <end position="671"/>
    </location>
</feature>
<feature type="domain" description="Reverse transcriptase" evidence="16">
    <location>
        <begin position="5"/>
        <end position="92"/>
    </location>
</feature>
<reference evidence="19 20" key="1">
    <citation type="submission" date="2024-06" db="EMBL/GenBank/DDBJ databases">
        <title>The draft genome of Grus japonensis, version 3.</title>
        <authorList>
            <person name="Nabeshima K."/>
            <person name="Suzuki S."/>
            <person name="Onuma M."/>
        </authorList>
    </citation>
    <scope>NUCLEOTIDE SEQUENCE [LARGE SCALE GENOMIC DNA]</scope>
    <source>
        <strain evidence="19 20">451A</strain>
    </source>
</reference>
<feature type="compositionally biased region" description="Low complexity" evidence="15">
    <location>
        <begin position="1775"/>
        <end position="1786"/>
    </location>
</feature>
<evidence type="ECO:0000256" key="3">
    <source>
        <dbReference type="ARBA" id="ARBA00017042"/>
    </source>
</evidence>
<evidence type="ECO:0000256" key="5">
    <source>
        <dbReference type="ARBA" id="ARBA00022490"/>
    </source>
</evidence>
<comment type="caution">
    <text evidence="19">The sequence shown here is derived from an EMBL/GenBank/DDBJ whole genome shotgun (WGS) entry which is preliminary data.</text>
</comment>
<evidence type="ECO:0000256" key="10">
    <source>
        <dbReference type="ARBA" id="ARBA00023054"/>
    </source>
</evidence>
<dbReference type="SMART" id="SM00248">
    <property type="entry name" value="ANK"/>
    <property type="match status" value="6"/>
</dbReference>
<comment type="subcellular location">
    <subcellularLocation>
        <location evidence="2">Cell projection</location>
        <location evidence="2">Dendritic spine</location>
    </subcellularLocation>
    <subcellularLocation>
        <location evidence="1">Cytoplasm</location>
        <location evidence="1">Cell cortex</location>
    </subcellularLocation>
</comment>
<feature type="region of interest" description="Disordered" evidence="15">
    <location>
        <begin position="732"/>
        <end position="832"/>
    </location>
</feature>
<evidence type="ECO:0000256" key="13">
    <source>
        <dbReference type="ARBA" id="ARBA00044767"/>
    </source>
</evidence>
<evidence type="ECO:0000256" key="11">
    <source>
        <dbReference type="ARBA" id="ARBA00023273"/>
    </source>
</evidence>
<feature type="repeat" description="ANK" evidence="14">
    <location>
        <begin position="981"/>
        <end position="1013"/>
    </location>
</feature>
<dbReference type="EMBL" id="BAAFJT010000001">
    <property type="protein sequence ID" value="GAB0176089.1"/>
    <property type="molecule type" value="Genomic_DNA"/>
</dbReference>
<dbReference type="GO" id="GO:0005938">
    <property type="term" value="C:cell cortex"/>
    <property type="evidence" value="ECO:0007669"/>
    <property type="project" value="UniProtKB-SubCell"/>
</dbReference>
<keyword evidence="7" id="KW-0677">Repeat</keyword>
<dbReference type="Gene3D" id="1.25.40.20">
    <property type="entry name" value="Ankyrin repeat-containing domain"/>
    <property type="match status" value="1"/>
</dbReference>
<protein>
    <recommendedName>
        <fullName evidence="3">Cortactin-binding protein 2</fullName>
    </recommendedName>
</protein>
<dbReference type="InterPro" id="IPR057568">
    <property type="entry name" value="CortBP2_NAV1-like_AAA_lid"/>
</dbReference>
<keyword evidence="6" id="KW-0597">Phosphoprotein</keyword>
<feature type="repeat" description="ANK" evidence="14">
    <location>
        <begin position="1080"/>
        <end position="1104"/>
    </location>
</feature>
<dbReference type="InterPro" id="IPR036770">
    <property type="entry name" value="Ankyrin_rpt-contain_sf"/>
</dbReference>
<evidence type="ECO:0000256" key="7">
    <source>
        <dbReference type="ARBA" id="ARBA00022737"/>
    </source>
</evidence>
<dbReference type="Pfam" id="PF12796">
    <property type="entry name" value="Ank_2"/>
    <property type="match status" value="1"/>
</dbReference>
<feature type="compositionally biased region" description="Basic and acidic residues" evidence="15">
    <location>
        <begin position="517"/>
        <end position="526"/>
    </location>
</feature>
<feature type="compositionally biased region" description="Polar residues" evidence="15">
    <location>
        <begin position="808"/>
        <end position="832"/>
    </location>
</feature>
<feature type="region of interest" description="Disordered" evidence="15">
    <location>
        <begin position="1748"/>
        <end position="1794"/>
    </location>
</feature>
<dbReference type="PROSITE" id="PS50297">
    <property type="entry name" value="ANK_REP_REGION"/>
    <property type="match status" value="4"/>
</dbReference>
<name>A0ABC9VRJ7_GRUJA</name>
<dbReference type="Pfam" id="PF09727">
    <property type="entry name" value="CortBP2"/>
    <property type="match status" value="1"/>
</dbReference>